<dbReference type="PANTHER" id="PTHR33371">
    <property type="entry name" value="INTERMEMBRANE PHOSPHOLIPID TRANSPORT SYSTEM BINDING PROTEIN MLAD-RELATED"/>
    <property type="match status" value="1"/>
</dbReference>
<dbReference type="Proteomes" id="UP000093985">
    <property type="component" value="Unassembled WGS sequence"/>
</dbReference>
<organism evidence="4 5">
    <name type="scientific">Mycolicibacter sinensis (strain JDM601)</name>
    <name type="common">Mycobacterium sinense</name>
    <dbReference type="NCBI Taxonomy" id="875328"/>
    <lineage>
        <taxon>Bacteria</taxon>
        <taxon>Bacillati</taxon>
        <taxon>Actinomycetota</taxon>
        <taxon>Actinomycetes</taxon>
        <taxon>Mycobacteriales</taxon>
        <taxon>Mycobacteriaceae</taxon>
        <taxon>Mycolicibacter</taxon>
    </lineage>
</organism>
<evidence type="ECO:0000313" key="5">
    <source>
        <dbReference type="Proteomes" id="UP000093985"/>
    </source>
</evidence>
<dbReference type="PANTHER" id="PTHR33371:SF16">
    <property type="entry name" value="MCE-FAMILY PROTEIN MCE3F"/>
    <property type="match status" value="1"/>
</dbReference>
<comment type="caution">
    <text evidence="4">The sequence shown here is derived from an EMBL/GenBank/DDBJ whole genome shotgun (WGS) entry which is preliminary data.</text>
</comment>
<gene>
    <name evidence="4" type="ORF">A5771_07085</name>
</gene>
<evidence type="ECO:0000313" key="4">
    <source>
        <dbReference type="EMBL" id="OBG07392.1"/>
    </source>
</evidence>
<evidence type="ECO:0000259" key="3">
    <source>
        <dbReference type="Pfam" id="PF02470"/>
    </source>
</evidence>
<feature type="domain" description="Mce/MlaD" evidence="3">
    <location>
        <begin position="58"/>
        <end position="132"/>
    </location>
</feature>
<proteinExistence type="predicted"/>
<feature type="compositionally biased region" description="Low complexity" evidence="1">
    <location>
        <begin position="382"/>
        <end position="397"/>
    </location>
</feature>
<dbReference type="GO" id="GO:0005576">
    <property type="term" value="C:extracellular region"/>
    <property type="evidence" value="ECO:0007669"/>
    <property type="project" value="TreeGrafter"/>
</dbReference>
<protein>
    <submittedName>
        <fullName evidence="4">Mammalian cell entry protein</fullName>
    </submittedName>
</protein>
<feature type="region of interest" description="Disordered" evidence="1">
    <location>
        <begin position="369"/>
        <end position="423"/>
    </location>
</feature>
<keyword evidence="2" id="KW-0812">Transmembrane</keyword>
<dbReference type="OrthoDB" id="3606263at2"/>
<evidence type="ECO:0000256" key="2">
    <source>
        <dbReference type="SAM" id="Phobius"/>
    </source>
</evidence>
<keyword evidence="2" id="KW-1133">Transmembrane helix</keyword>
<dbReference type="InterPro" id="IPR003399">
    <property type="entry name" value="Mce/MlaD"/>
</dbReference>
<sequence length="423" mass="45378">MRPFLDLLDLFARLGVWLVQAGYRRRILLSGIGLALTTVVAAAYVTIFGVGINPAQKTISVRVLLPQSGGLLVNQDVTLRGIPIGRVTDVHLTPAGAEAVVAVRADRPIPRDTRVRVSGLSVAGEQYLDFRPDHDNGPYLANGSLVGQEQTSVPVSLPQIIDDSRGALGQVDAEKLTAVFSELRVSPQGGKKLSALLDGTVLLASTLDGVLPETVSMLRNTRITFTTFSDVAPGLSGTSTDLQQILGGVNKMDGGFRTLVDLGSTELGQVDSFIGDNRENVYALLGNLTTLSQIFYLRVPALQDLWRPDHGSLVDRLAGTVHDGGIWVIADIYPRHRCDYNLPRKPPSAVNFPAPYRYTYCPDDDPSLLVRGARNAPRPPGDDTAGPPAGHDPLATLEPPPVYPPYTLPTPDGGPQLPAWIPN</sequence>
<feature type="transmembrane region" description="Helical" evidence="2">
    <location>
        <begin position="27"/>
        <end position="52"/>
    </location>
</feature>
<dbReference type="AlphaFoldDB" id="A0A1A2EQK0"/>
<keyword evidence="2" id="KW-0472">Membrane</keyword>
<reference evidence="5" key="1">
    <citation type="submission" date="2016-06" db="EMBL/GenBank/DDBJ databases">
        <authorList>
            <person name="Sutton G."/>
            <person name="Brinkac L."/>
            <person name="Sanka R."/>
            <person name="Adams M."/>
            <person name="Lau E."/>
            <person name="Mehaffy C."/>
            <person name="Tameris M."/>
            <person name="Hatherill M."/>
            <person name="Hanekom W."/>
            <person name="Mahomed H."/>
            <person name="Mcshane H."/>
        </authorList>
    </citation>
    <scope>NUCLEOTIDE SEQUENCE [LARGE SCALE GENOMIC DNA]</scope>
    <source>
        <strain evidence="5">852014-51077_SCH5608930-a</strain>
    </source>
</reference>
<dbReference type="Pfam" id="PF02470">
    <property type="entry name" value="MlaD"/>
    <property type="match status" value="1"/>
</dbReference>
<dbReference type="EMBL" id="LZIN01000038">
    <property type="protein sequence ID" value="OBG07392.1"/>
    <property type="molecule type" value="Genomic_DNA"/>
</dbReference>
<feature type="compositionally biased region" description="Pro residues" evidence="1">
    <location>
        <begin position="398"/>
        <end position="408"/>
    </location>
</feature>
<evidence type="ECO:0000256" key="1">
    <source>
        <dbReference type="SAM" id="MobiDB-lite"/>
    </source>
</evidence>
<dbReference type="InterPro" id="IPR052336">
    <property type="entry name" value="MlaD_Phospholipid_Transporter"/>
</dbReference>
<accession>A0A1A2EQK0</accession>
<name>A0A1A2EQK0_MYCSD</name>
<dbReference type="RefSeq" id="WP_064854787.1">
    <property type="nucleotide sequence ID" value="NZ_LZIM01000100.1"/>
</dbReference>